<evidence type="ECO:0000256" key="1">
    <source>
        <dbReference type="SAM" id="SignalP"/>
    </source>
</evidence>
<dbReference type="EMBL" id="RZNY01000056">
    <property type="protein sequence ID" value="RUT38540.1"/>
    <property type="molecule type" value="Genomic_DNA"/>
</dbReference>
<dbReference type="AlphaFoldDB" id="A0A433XVB3"/>
<name>A0A433XVB3_9BACL</name>
<accession>A0A433XVB3</accession>
<feature type="chain" id="PRO_5019184431" evidence="1">
    <location>
        <begin position="25"/>
        <end position="108"/>
    </location>
</feature>
<keyword evidence="3" id="KW-1185">Reference proteome</keyword>
<sequence>MKKIFTMLFSSVLLLTVMVTGVSASESKSNISTNVTTRDAQRIPMSVNRTWEGQLPAGTGFYYYVGLGGSVTVTSSGYAKAVGFGITTVIVEYAGTVVLIYDINVNSI</sequence>
<feature type="signal peptide" evidence="1">
    <location>
        <begin position="1"/>
        <end position="24"/>
    </location>
</feature>
<organism evidence="2 3">
    <name type="scientific">Paenibacillus anaericanus</name>
    <dbReference type="NCBI Taxonomy" id="170367"/>
    <lineage>
        <taxon>Bacteria</taxon>
        <taxon>Bacillati</taxon>
        <taxon>Bacillota</taxon>
        <taxon>Bacilli</taxon>
        <taxon>Bacillales</taxon>
        <taxon>Paenibacillaceae</taxon>
        <taxon>Paenibacillus</taxon>
    </lineage>
</organism>
<keyword evidence="1" id="KW-0732">Signal</keyword>
<proteinExistence type="predicted"/>
<comment type="caution">
    <text evidence="2">The sequence shown here is derived from an EMBL/GenBank/DDBJ whole genome shotgun (WGS) entry which is preliminary data.</text>
</comment>
<gene>
    <name evidence="2" type="ORF">EJP82_27065</name>
</gene>
<evidence type="ECO:0000313" key="2">
    <source>
        <dbReference type="EMBL" id="RUT38540.1"/>
    </source>
</evidence>
<evidence type="ECO:0000313" key="3">
    <source>
        <dbReference type="Proteomes" id="UP000279446"/>
    </source>
</evidence>
<protein>
    <submittedName>
        <fullName evidence="2">Uncharacterized protein</fullName>
    </submittedName>
</protein>
<reference evidence="2 3" key="1">
    <citation type="submission" date="2018-12" db="EMBL/GenBank/DDBJ databases">
        <authorList>
            <person name="Sun L."/>
            <person name="Chen Z."/>
        </authorList>
    </citation>
    <scope>NUCLEOTIDE SEQUENCE [LARGE SCALE GENOMIC DNA]</scope>
    <source>
        <strain evidence="2 3">DSM 15890</strain>
    </source>
</reference>
<dbReference type="RefSeq" id="WP_127195178.1">
    <property type="nucleotide sequence ID" value="NZ_JAUSSS010000005.1"/>
</dbReference>
<dbReference type="Proteomes" id="UP000279446">
    <property type="component" value="Unassembled WGS sequence"/>
</dbReference>